<feature type="region of interest" description="Disordered" evidence="1">
    <location>
        <begin position="1"/>
        <end position="22"/>
    </location>
</feature>
<dbReference type="EMBL" id="HG938353">
    <property type="protein sequence ID" value="CDN47081.1"/>
    <property type="molecule type" value="Genomic_DNA"/>
</dbReference>
<evidence type="ECO:0000256" key="1">
    <source>
        <dbReference type="SAM" id="MobiDB-lite"/>
    </source>
</evidence>
<evidence type="ECO:0000313" key="3">
    <source>
        <dbReference type="Proteomes" id="UP000028181"/>
    </source>
</evidence>
<dbReference type="Proteomes" id="UP000028181">
    <property type="component" value="Chromosome I"/>
</dbReference>
<dbReference type="PATRIC" id="fig|1028800.3.peg.904"/>
<evidence type="ECO:0000313" key="2">
    <source>
        <dbReference type="EMBL" id="CDN47081.1"/>
    </source>
</evidence>
<dbReference type="eggNOG" id="COG4520">
    <property type="taxonomic scope" value="Bacteria"/>
</dbReference>
<keyword evidence="3" id="KW-1185">Reference proteome</keyword>
<dbReference type="PIRSF" id="PIRSF002721">
    <property type="entry name" value="Surface_antigen_Rickettsia"/>
    <property type="match status" value="1"/>
</dbReference>
<name>A0A068SMS7_NEOGA</name>
<reference evidence="3" key="1">
    <citation type="journal article" date="2014" name="BMC Genomics">
        <title>Genome sequencing of two Neorhizobium galegae strains reveals a noeT gene responsible for the unusual acetylation of the nodulation factors.</title>
        <authorList>
            <person name="Osterman J."/>
            <person name="Marsh J."/>
            <person name="Laine P.K."/>
            <person name="Zeng Z."/>
            <person name="Alatalo E."/>
            <person name="Sullivan J.T."/>
            <person name="Young J.P."/>
            <person name="Thomas-Oates J."/>
            <person name="Paulin L."/>
            <person name="Lindstrom K."/>
        </authorList>
    </citation>
    <scope>NUCLEOTIDE SEQUENCE [LARGE SCALE GENOMIC DNA]</scope>
    <source>
        <strain evidence="3">HAMBI 540</strain>
    </source>
</reference>
<dbReference type="HOGENOM" id="CLU_118535_1_0_5"/>
<dbReference type="AlphaFoldDB" id="A0A068SMS7"/>
<gene>
    <name evidence="2" type="ORF">RG540_CH08920</name>
</gene>
<accession>A0A068SMS7</accession>
<sequence>MMPCRDGTSLGKISEENDPRPVSDTMRLLSLRNAVSSLVVAGLLAGCGTTSGTGPGGARGLLSPRPSPSTSYISALQGGIVGRSGATLSASDRSRALEAEYRALEGAAGGEAITWKGDDASGQVVANAPYQVGTQNCRQYRHTVTMNGRDMTARGAACRNSNGTWTPLT</sequence>
<dbReference type="KEGG" id="ngg:RG540_CH08920"/>
<protein>
    <submittedName>
        <fullName evidence="2">Outer membrane lipoprotein-related protein</fullName>
    </submittedName>
</protein>
<dbReference type="InterPro" id="IPR016364">
    <property type="entry name" value="Surface_antigen_Rickettsia"/>
</dbReference>
<proteinExistence type="predicted"/>
<keyword evidence="2" id="KW-0449">Lipoprotein</keyword>
<organism evidence="2 3">
    <name type="scientific">Neorhizobium galegae bv. orientalis str. HAMBI 540</name>
    <dbReference type="NCBI Taxonomy" id="1028800"/>
    <lineage>
        <taxon>Bacteria</taxon>
        <taxon>Pseudomonadati</taxon>
        <taxon>Pseudomonadota</taxon>
        <taxon>Alphaproteobacteria</taxon>
        <taxon>Hyphomicrobiales</taxon>
        <taxon>Rhizobiaceae</taxon>
        <taxon>Rhizobium/Agrobacterium group</taxon>
        <taxon>Neorhizobium</taxon>
    </lineage>
</organism>